<accession>A0A8S5MDR7</accession>
<protein>
    <submittedName>
        <fullName evidence="1">Nucleotide modification associated domain 1</fullName>
    </submittedName>
</protein>
<name>A0A8S5MDR7_9CAUD</name>
<dbReference type="EMBL" id="BK014883">
    <property type="protein sequence ID" value="DAD80372.1"/>
    <property type="molecule type" value="Genomic_DNA"/>
</dbReference>
<sequence>MDFKKIDTALTDLMERKNKAYGNAYADSFNELGLIYAFVEVNNKLQRIRALTMNPDIPDNGESIFDSYVDLRNYAELAISQMIEYETVSKETLEKYGLSDI</sequence>
<organism evidence="1">
    <name type="scientific">Siphoviridae sp. ctX581</name>
    <dbReference type="NCBI Taxonomy" id="2826365"/>
    <lineage>
        <taxon>Viruses</taxon>
        <taxon>Duplodnaviria</taxon>
        <taxon>Heunggongvirae</taxon>
        <taxon>Uroviricota</taxon>
        <taxon>Caudoviricetes</taxon>
    </lineage>
</organism>
<evidence type="ECO:0000313" key="1">
    <source>
        <dbReference type="EMBL" id="DAD80372.1"/>
    </source>
</evidence>
<reference evidence="1" key="1">
    <citation type="journal article" date="2021" name="Proc. Natl. Acad. Sci. U.S.A.">
        <title>A Catalog of Tens of Thousands of Viruses from Human Metagenomes Reveals Hidden Associations with Chronic Diseases.</title>
        <authorList>
            <person name="Tisza M.J."/>
            <person name="Buck C.B."/>
        </authorList>
    </citation>
    <scope>NUCLEOTIDE SEQUENCE</scope>
    <source>
        <strain evidence="1">CtX581</strain>
    </source>
</reference>
<proteinExistence type="predicted"/>